<dbReference type="CDD" id="cd00093">
    <property type="entry name" value="HTH_XRE"/>
    <property type="match status" value="1"/>
</dbReference>
<dbReference type="Gene3D" id="1.10.260.40">
    <property type="entry name" value="lambda repressor-like DNA-binding domains"/>
    <property type="match status" value="1"/>
</dbReference>
<dbReference type="Pfam" id="PF01381">
    <property type="entry name" value="HTH_3"/>
    <property type="match status" value="1"/>
</dbReference>
<dbReference type="SUPFAM" id="SSF47413">
    <property type="entry name" value="lambda repressor-like DNA-binding domains"/>
    <property type="match status" value="1"/>
</dbReference>
<dbReference type="InterPro" id="IPR001387">
    <property type="entry name" value="Cro/C1-type_HTH"/>
</dbReference>
<dbReference type="GO" id="GO:0003677">
    <property type="term" value="F:DNA binding"/>
    <property type="evidence" value="ECO:0007669"/>
    <property type="project" value="UniProtKB-KW"/>
</dbReference>
<evidence type="ECO:0000313" key="3">
    <source>
        <dbReference type="EMBL" id="SES64816.1"/>
    </source>
</evidence>
<dbReference type="PROSITE" id="PS50943">
    <property type="entry name" value="HTH_CROC1"/>
    <property type="match status" value="1"/>
</dbReference>
<sequence length="73" mass="8210">MSNKQEKLLVDFGKKVRALRKEKGLTQEKVAQMCGFQRPYLSDVERGKRNISAKNMSTLAAQLGADLQVDLVE</sequence>
<feature type="domain" description="HTH cro/C1-type" evidence="2">
    <location>
        <begin position="16"/>
        <end position="71"/>
    </location>
</feature>
<gene>
    <name evidence="3" type="ORF">SAMN04487962_1017</name>
</gene>
<dbReference type="EMBL" id="FOHZ01000001">
    <property type="protein sequence ID" value="SES64816.1"/>
    <property type="molecule type" value="Genomic_DNA"/>
</dbReference>
<evidence type="ECO:0000259" key="2">
    <source>
        <dbReference type="PROSITE" id="PS50943"/>
    </source>
</evidence>
<reference evidence="4" key="1">
    <citation type="submission" date="2016-10" db="EMBL/GenBank/DDBJ databases">
        <authorList>
            <person name="Varghese N."/>
            <person name="Submissions S."/>
        </authorList>
    </citation>
    <scope>NUCLEOTIDE SEQUENCE [LARGE SCALE GENOMIC DNA]</scope>
    <source>
        <strain evidence="4">CGMCC 1.6489</strain>
    </source>
</reference>
<accession>A0A1H9Y7Q2</accession>
<dbReference type="GO" id="GO:0005829">
    <property type="term" value="C:cytosol"/>
    <property type="evidence" value="ECO:0007669"/>
    <property type="project" value="TreeGrafter"/>
</dbReference>
<dbReference type="AlphaFoldDB" id="A0A1H9Y7Q2"/>
<dbReference type="PANTHER" id="PTHR46797:SF1">
    <property type="entry name" value="METHYLPHOSPHONATE SYNTHASE"/>
    <property type="match status" value="1"/>
</dbReference>
<dbReference type="InterPro" id="IPR050807">
    <property type="entry name" value="TransReg_Diox_bact_type"/>
</dbReference>
<evidence type="ECO:0000256" key="1">
    <source>
        <dbReference type="ARBA" id="ARBA00023125"/>
    </source>
</evidence>
<keyword evidence="1" id="KW-0238">DNA-binding</keyword>
<keyword evidence="4" id="KW-1185">Reference proteome</keyword>
<dbReference type="PANTHER" id="PTHR46797">
    <property type="entry name" value="HTH-TYPE TRANSCRIPTIONAL REGULATOR"/>
    <property type="match status" value="1"/>
</dbReference>
<dbReference type="RefSeq" id="WP_091848186.1">
    <property type="nucleotide sequence ID" value="NZ_FOHZ01000001.1"/>
</dbReference>
<dbReference type="OrthoDB" id="9800901at2"/>
<dbReference type="SMART" id="SM00530">
    <property type="entry name" value="HTH_XRE"/>
    <property type="match status" value="1"/>
</dbReference>
<name>A0A1H9Y7Q2_9GAMM</name>
<proteinExistence type="predicted"/>
<dbReference type="InterPro" id="IPR010982">
    <property type="entry name" value="Lambda_DNA-bd_dom_sf"/>
</dbReference>
<dbReference type="Proteomes" id="UP000198762">
    <property type="component" value="Unassembled WGS sequence"/>
</dbReference>
<evidence type="ECO:0000313" key="4">
    <source>
        <dbReference type="Proteomes" id="UP000198762"/>
    </source>
</evidence>
<dbReference type="GO" id="GO:0003700">
    <property type="term" value="F:DNA-binding transcription factor activity"/>
    <property type="evidence" value="ECO:0007669"/>
    <property type="project" value="TreeGrafter"/>
</dbReference>
<organism evidence="3 4">
    <name type="scientific">Marinobacter segnicrescens</name>
    <dbReference type="NCBI Taxonomy" id="430453"/>
    <lineage>
        <taxon>Bacteria</taxon>
        <taxon>Pseudomonadati</taxon>
        <taxon>Pseudomonadota</taxon>
        <taxon>Gammaproteobacteria</taxon>
        <taxon>Pseudomonadales</taxon>
        <taxon>Marinobacteraceae</taxon>
        <taxon>Marinobacter</taxon>
    </lineage>
</organism>
<protein>
    <submittedName>
        <fullName evidence="3">Helix-turn-helix</fullName>
    </submittedName>
</protein>
<dbReference type="STRING" id="430453.SAMN04487962_1017"/>